<organism evidence="3 4">
    <name type="scientific">Hydnum rufescens UP504</name>
    <dbReference type="NCBI Taxonomy" id="1448309"/>
    <lineage>
        <taxon>Eukaryota</taxon>
        <taxon>Fungi</taxon>
        <taxon>Dikarya</taxon>
        <taxon>Basidiomycota</taxon>
        <taxon>Agaricomycotina</taxon>
        <taxon>Agaricomycetes</taxon>
        <taxon>Cantharellales</taxon>
        <taxon>Hydnaceae</taxon>
        <taxon>Hydnum</taxon>
    </lineage>
</organism>
<dbReference type="GO" id="GO:0005783">
    <property type="term" value="C:endoplasmic reticulum"/>
    <property type="evidence" value="ECO:0007669"/>
    <property type="project" value="TreeGrafter"/>
</dbReference>
<accession>A0A9P6DZ88</accession>
<dbReference type="InterPro" id="IPR019413">
    <property type="entry name" value="Dsc3_ub-like_dom"/>
</dbReference>
<dbReference type="Proteomes" id="UP000886523">
    <property type="component" value="Unassembled WGS sequence"/>
</dbReference>
<gene>
    <name evidence="3" type="ORF">BS47DRAFT_1340811</name>
</gene>
<dbReference type="Pfam" id="PF10302">
    <property type="entry name" value="Dsc3_N"/>
    <property type="match status" value="1"/>
</dbReference>
<dbReference type="PANTHER" id="PTHR28049">
    <property type="entry name" value="TRANSMEMBRANE PROTEIN YOR223W"/>
    <property type="match status" value="1"/>
</dbReference>
<dbReference type="Pfam" id="PF13373">
    <property type="entry name" value="Dsc3_C"/>
    <property type="match status" value="1"/>
</dbReference>
<dbReference type="EMBL" id="MU128939">
    <property type="protein sequence ID" value="KAF9516473.1"/>
    <property type="molecule type" value="Genomic_DNA"/>
</dbReference>
<dbReference type="PANTHER" id="PTHR28049:SF1">
    <property type="entry name" value="DSC E3 UBIQUITIN LIGASE COMPLEX SUBUNIT 3"/>
    <property type="match status" value="1"/>
</dbReference>
<dbReference type="InterPro" id="IPR025390">
    <property type="entry name" value="Dsc3_C"/>
</dbReference>
<dbReference type="GO" id="GO:0044695">
    <property type="term" value="C:Dsc E3 ubiquitin ligase complex"/>
    <property type="evidence" value="ECO:0007669"/>
    <property type="project" value="InterPro"/>
</dbReference>
<dbReference type="InterPro" id="IPR045226">
    <property type="entry name" value="Dsc3"/>
</dbReference>
<dbReference type="SUPFAM" id="SSF54236">
    <property type="entry name" value="Ubiquitin-like"/>
    <property type="match status" value="1"/>
</dbReference>
<feature type="domain" description="Ubiquitin-like" evidence="2">
    <location>
        <begin position="30"/>
        <end position="83"/>
    </location>
</feature>
<dbReference type="Gene3D" id="3.10.20.90">
    <property type="entry name" value="Phosphatidylinositol 3-kinase Catalytic Subunit, Chain A, domain 1"/>
    <property type="match status" value="1"/>
</dbReference>
<dbReference type="AlphaFoldDB" id="A0A9P6DZ88"/>
<feature type="compositionally biased region" description="Basic and acidic residues" evidence="1">
    <location>
        <begin position="13"/>
        <end position="23"/>
    </location>
</feature>
<reference evidence="3" key="1">
    <citation type="journal article" date="2020" name="Nat. Commun.">
        <title>Large-scale genome sequencing of mycorrhizal fungi provides insights into the early evolution of symbiotic traits.</title>
        <authorList>
            <person name="Miyauchi S."/>
            <person name="Kiss E."/>
            <person name="Kuo A."/>
            <person name="Drula E."/>
            <person name="Kohler A."/>
            <person name="Sanchez-Garcia M."/>
            <person name="Morin E."/>
            <person name="Andreopoulos B."/>
            <person name="Barry K.W."/>
            <person name="Bonito G."/>
            <person name="Buee M."/>
            <person name="Carver A."/>
            <person name="Chen C."/>
            <person name="Cichocki N."/>
            <person name="Clum A."/>
            <person name="Culley D."/>
            <person name="Crous P.W."/>
            <person name="Fauchery L."/>
            <person name="Girlanda M."/>
            <person name="Hayes R.D."/>
            <person name="Keri Z."/>
            <person name="LaButti K."/>
            <person name="Lipzen A."/>
            <person name="Lombard V."/>
            <person name="Magnuson J."/>
            <person name="Maillard F."/>
            <person name="Murat C."/>
            <person name="Nolan M."/>
            <person name="Ohm R.A."/>
            <person name="Pangilinan J."/>
            <person name="Pereira M.F."/>
            <person name="Perotto S."/>
            <person name="Peter M."/>
            <person name="Pfister S."/>
            <person name="Riley R."/>
            <person name="Sitrit Y."/>
            <person name="Stielow J.B."/>
            <person name="Szollosi G."/>
            <person name="Zifcakova L."/>
            <person name="Stursova M."/>
            <person name="Spatafora J.W."/>
            <person name="Tedersoo L."/>
            <person name="Vaario L.M."/>
            <person name="Yamada A."/>
            <person name="Yan M."/>
            <person name="Wang P."/>
            <person name="Xu J."/>
            <person name="Bruns T."/>
            <person name="Baldrian P."/>
            <person name="Vilgalys R."/>
            <person name="Dunand C."/>
            <person name="Henrissat B."/>
            <person name="Grigoriev I.V."/>
            <person name="Hibbett D."/>
            <person name="Nagy L.G."/>
            <person name="Martin F.M."/>
        </authorList>
    </citation>
    <scope>NUCLEOTIDE SEQUENCE</scope>
    <source>
        <strain evidence="3">UP504</strain>
    </source>
</reference>
<evidence type="ECO:0000313" key="3">
    <source>
        <dbReference type="EMBL" id="KAF9516473.1"/>
    </source>
</evidence>
<name>A0A9P6DZ88_9AGAM</name>
<dbReference type="PROSITE" id="PS50053">
    <property type="entry name" value="UBIQUITIN_2"/>
    <property type="match status" value="1"/>
</dbReference>
<sequence>MSGLSEKAKGKRRATEPDGDERAASVPQGRPLTIRFSEGIPDLHLVVGPSDNVRQIQRKIRNERPSLARRRLRLIHSGRLLTNGTLVHGWLTSLEERQNRALVRGIPTAPDNPATSAAASGGIWLHCSVGPEMPEGELDDDKVQTSQLTPLRGFDRLASAGFTAEDIADVRHQFHISRGIGGEGDAHPPDGALQENLDDEGARILILITILAVEGPSNVIFSKRMLMAVCVGFISNVAYGTLRTFTV</sequence>
<feature type="region of interest" description="Disordered" evidence="1">
    <location>
        <begin position="1"/>
        <end position="32"/>
    </location>
</feature>
<protein>
    <recommendedName>
        <fullName evidence="2">Ubiquitin-like domain-containing protein</fullName>
    </recommendedName>
</protein>
<evidence type="ECO:0000313" key="4">
    <source>
        <dbReference type="Proteomes" id="UP000886523"/>
    </source>
</evidence>
<keyword evidence="4" id="KW-1185">Reference proteome</keyword>
<proteinExistence type="predicted"/>
<dbReference type="InterPro" id="IPR000626">
    <property type="entry name" value="Ubiquitin-like_dom"/>
</dbReference>
<comment type="caution">
    <text evidence="3">The sequence shown here is derived from an EMBL/GenBank/DDBJ whole genome shotgun (WGS) entry which is preliminary data.</text>
</comment>
<dbReference type="OrthoDB" id="2556122at2759"/>
<evidence type="ECO:0000256" key="1">
    <source>
        <dbReference type="SAM" id="MobiDB-lite"/>
    </source>
</evidence>
<dbReference type="InterPro" id="IPR029071">
    <property type="entry name" value="Ubiquitin-like_domsf"/>
</dbReference>
<evidence type="ECO:0000259" key="2">
    <source>
        <dbReference type="PROSITE" id="PS50053"/>
    </source>
</evidence>